<keyword evidence="3" id="KW-1185">Reference proteome</keyword>
<name>A0AAW2FJW0_9HYME</name>
<protein>
    <submittedName>
        <fullName evidence="2">Uncharacterized protein</fullName>
    </submittedName>
</protein>
<feature type="region of interest" description="Disordered" evidence="1">
    <location>
        <begin position="86"/>
        <end position="108"/>
    </location>
</feature>
<dbReference type="AlphaFoldDB" id="A0AAW2FJW0"/>
<feature type="compositionally biased region" description="Basic residues" evidence="1">
    <location>
        <begin position="92"/>
        <end position="108"/>
    </location>
</feature>
<gene>
    <name evidence="2" type="ORF">PUN28_011528</name>
</gene>
<comment type="caution">
    <text evidence="2">The sequence shown here is derived from an EMBL/GenBank/DDBJ whole genome shotgun (WGS) entry which is preliminary data.</text>
</comment>
<reference evidence="2 3" key="1">
    <citation type="submission" date="2023-03" db="EMBL/GenBank/DDBJ databases">
        <title>High recombination rates correlate with genetic variation in Cardiocondyla obscurior ants.</title>
        <authorList>
            <person name="Errbii M."/>
        </authorList>
    </citation>
    <scope>NUCLEOTIDE SEQUENCE [LARGE SCALE GENOMIC DNA]</scope>
    <source>
        <strain evidence="2">Alpha-2009</strain>
        <tissue evidence="2">Whole body</tissue>
    </source>
</reference>
<evidence type="ECO:0000313" key="3">
    <source>
        <dbReference type="Proteomes" id="UP001430953"/>
    </source>
</evidence>
<evidence type="ECO:0000256" key="1">
    <source>
        <dbReference type="SAM" id="MobiDB-lite"/>
    </source>
</evidence>
<proteinExistence type="predicted"/>
<evidence type="ECO:0000313" key="2">
    <source>
        <dbReference type="EMBL" id="KAL0114330.1"/>
    </source>
</evidence>
<dbReference type="Proteomes" id="UP001430953">
    <property type="component" value="Unassembled WGS sequence"/>
</dbReference>
<organism evidence="2 3">
    <name type="scientific">Cardiocondyla obscurior</name>
    <dbReference type="NCBI Taxonomy" id="286306"/>
    <lineage>
        <taxon>Eukaryota</taxon>
        <taxon>Metazoa</taxon>
        <taxon>Ecdysozoa</taxon>
        <taxon>Arthropoda</taxon>
        <taxon>Hexapoda</taxon>
        <taxon>Insecta</taxon>
        <taxon>Pterygota</taxon>
        <taxon>Neoptera</taxon>
        <taxon>Endopterygota</taxon>
        <taxon>Hymenoptera</taxon>
        <taxon>Apocrita</taxon>
        <taxon>Aculeata</taxon>
        <taxon>Formicoidea</taxon>
        <taxon>Formicidae</taxon>
        <taxon>Myrmicinae</taxon>
        <taxon>Cardiocondyla</taxon>
    </lineage>
</organism>
<accession>A0AAW2FJW0</accession>
<sequence length="108" mass="12750">MRSARRCISAAPRRGLVNRISYKYIERKSEEILINRKESRFHIAHLHMRTIPLINTSCLKILIFNFRRATASGSLVDSCNSCRDKIKERKKEGKKGKKNKNRRKKKEH</sequence>
<dbReference type="EMBL" id="JADYXP020000011">
    <property type="protein sequence ID" value="KAL0114330.1"/>
    <property type="molecule type" value="Genomic_DNA"/>
</dbReference>